<evidence type="ECO:0000313" key="3">
    <source>
        <dbReference type="Proteomes" id="UP000199150"/>
    </source>
</evidence>
<dbReference type="InterPro" id="IPR047650">
    <property type="entry name" value="Transpos_IS110"/>
</dbReference>
<name>A0A1G4TUR9_9CAUL</name>
<feature type="domain" description="Transposase IS116/IS110/IS902 C-terminal" evidence="1">
    <location>
        <begin position="2"/>
        <end position="66"/>
    </location>
</feature>
<dbReference type="InterPro" id="IPR003346">
    <property type="entry name" value="Transposase_20"/>
</dbReference>
<dbReference type="EMBL" id="FMTS01000014">
    <property type="protein sequence ID" value="SCW85143.1"/>
    <property type="molecule type" value="Genomic_DNA"/>
</dbReference>
<dbReference type="GO" id="GO:0003677">
    <property type="term" value="F:DNA binding"/>
    <property type="evidence" value="ECO:0007669"/>
    <property type="project" value="InterPro"/>
</dbReference>
<proteinExistence type="predicted"/>
<dbReference type="PANTHER" id="PTHR33055">
    <property type="entry name" value="TRANSPOSASE FOR INSERTION SEQUENCE ELEMENT IS1111A"/>
    <property type="match status" value="1"/>
</dbReference>
<dbReference type="RefSeq" id="WP_170828396.1">
    <property type="nucleotide sequence ID" value="NZ_FMTS01000014.1"/>
</dbReference>
<keyword evidence="3" id="KW-1185">Reference proteome</keyword>
<evidence type="ECO:0000313" key="2">
    <source>
        <dbReference type="EMBL" id="SCW85143.1"/>
    </source>
</evidence>
<dbReference type="PANTHER" id="PTHR33055:SF13">
    <property type="entry name" value="TRANSPOSASE"/>
    <property type="match status" value="1"/>
</dbReference>
<organism evidence="2 3">
    <name type="scientific">Asticcacaulis taihuensis</name>
    <dbReference type="NCBI Taxonomy" id="260084"/>
    <lineage>
        <taxon>Bacteria</taxon>
        <taxon>Pseudomonadati</taxon>
        <taxon>Pseudomonadota</taxon>
        <taxon>Alphaproteobacteria</taxon>
        <taxon>Caulobacterales</taxon>
        <taxon>Caulobacteraceae</taxon>
        <taxon>Asticcacaulis</taxon>
    </lineage>
</organism>
<sequence length="106" mass="11812">LAELPELGRLNRRQIAALAGLAPFTRQSGQWRGKSFIGGGRKSVRCALFVSALSAKTHNKTFKTFFENLVKAGKPKMVAMIAVARKLLTQINAMIRDNRPWTEQKT</sequence>
<accession>A0A1G4TUR9</accession>
<reference evidence="3" key="1">
    <citation type="submission" date="2016-10" db="EMBL/GenBank/DDBJ databases">
        <authorList>
            <person name="Varghese N."/>
            <person name="Submissions S."/>
        </authorList>
    </citation>
    <scope>NUCLEOTIDE SEQUENCE [LARGE SCALE GENOMIC DNA]</scope>
    <source>
        <strain evidence="3">CGMCC 1.3431</strain>
    </source>
</reference>
<dbReference type="Pfam" id="PF02371">
    <property type="entry name" value="Transposase_20"/>
    <property type="match status" value="1"/>
</dbReference>
<protein>
    <submittedName>
        <fullName evidence="2">Transposase IS116/IS110/IS902 family protein</fullName>
    </submittedName>
</protein>
<gene>
    <name evidence="2" type="ORF">SAMN02927928_0208</name>
</gene>
<dbReference type="GO" id="GO:0006313">
    <property type="term" value="P:DNA transposition"/>
    <property type="evidence" value="ECO:0007669"/>
    <property type="project" value="InterPro"/>
</dbReference>
<dbReference type="GO" id="GO:0004803">
    <property type="term" value="F:transposase activity"/>
    <property type="evidence" value="ECO:0007669"/>
    <property type="project" value="InterPro"/>
</dbReference>
<feature type="non-terminal residue" evidence="2">
    <location>
        <position position="1"/>
    </location>
</feature>
<evidence type="ECO:0000259" key="1">
    <source>
        <dbReference type="Pfam" id="PF02371"/>
    </source>
</evidence>
<dbReference type="AlphaFoldDB" id="A0A1G4TUR9"/>
<dbReference type="Proteomes" id="UP000199150">
    <property type="component" value="Unassembled WGS sequence"/>
</dbReference>